<keyword evidence="3" id="KW-1185">Reference proteome</keyword>
<dbReference type="EMBL" id="JACICE010000004">
    <property type="protein sequence ID" value="MBB3776941.1"/>
    <property type="molecule type" value="Genomic_DNA"/>
</dbReference>
<dbReference type="InterPro" id="IPR002397">
    <property type="entry name" value="Cyt_P450_B"/>
</dbReference>
<protein>
    <submittedName>
        <fullName evidence="2">Cytochrome P450</fullName>
    </submittedName>
</protein>
<dbReference type="PANTHER" id="PTHR46696">
    <property type="entry name" value="P450, PUTATIVE (EUROFUNG)-RELATED"/>
    <property type="match status" value="1"/>
</dbReference>
<reference evidence="2 3" key="1">
    <citation type="submission" date="2020-08" db="EMBL/GenBank/DDBJ databases">
        <title>Genomic Encyclopedia of Type Strains, Phase IV (KMG-IV): sequencing the most valuable type-strain genomes for metagenomic binning, comparative biology and taxonomic classification.</title>
        <authorList>
            <person name="Goeker M."/>
        </authorList>
    </citation>
    <scope>NUCLEOTIDE SEQUENCE [LARGE SCALE GENOMIC DNA]</scope>
    <source>
        <strain evidence="2 3">DSM 8510</strain>
    </source>
</reference>
<proteinExistence type="inferred from homology"/>
<evidence type="ECO:0000313" key="2">
    <source>
        <dbReference type="EMBL" id="MBB3776941.1"/>
    </source>
</evidence>
<sequence length="468" mass="52604">MAVLSAVLCVMLGGLLTLAFVLIQSFRLKGIMAAVLLGCHYSEGCGSMNQNVQNAPADAPAVPPHVPSELVLDTRFGNGQVPNNLIDPYGPTDALLDPESPRIHYYPWPTSGNQHGAWVVTRYEDIRRVYEDNELFSSEGVAQFQALVGETWPSIPLGVDPPDHAKYRRFLNPWFTPVAMRAMEPRIREIIGGMIAEFADRGEIDIAHDFGRVFPVRVFLNLMGLPFSMFDQFLAWEWDILHEPQIEKKAIAVRAILSYLRAFIAEKQDSPDDTLGSFIANGNIDGKPLDPEEVLGMTWFLWLGGLDTVASTVSQMFRRLGMDQPLQERIRANPEIINTAVEEFLRVQPLVNSGRKVKRDFTWHGVDIKAGDWVTVYNSAGNFDPQQFDCPRTFDPERKVNRHFTLSGGIHLCLGAHLARRELRVLLDEWFRRIPAPFHIKPGAMTTVTPGLLSIRNLPIEWAVEPVT</sequence>
<evidence type="ECO:0000313" key="3">
    <source>
        <dbReference type="Proteomes" id="UP000548685"/>
    </source>
</evidence>
<comment type="caution">
    <text evidence="2">The sequence shown here is derived from an EMBL/GenBank/DDBJ whole genome shotgun (WGS) entry which is preliminary data.</text>
</comment>
<dbReference type="Gene3D" id="1.10.630.10">
    <property type="entry name" value="Cytochrome P450"/>
    <property type="match status" value="1"/>
</dbReference>
<dbReference type="InterPro" id="IPR036396">
    <property type="entry name" value="Cyt_P450_sf"/>
</dbReference>
<dbReference type="Proteomes" id="UP000548685">
    <property type="component" value="Unassembled WGS sequence"/>
</dbReference>
<comment type="similarity">
    <text evidence="1">Belongs to the cytochrome P450 family.</text>
</comment>
<accession>A0ABR6I1Z2</accession>
<name>A0ABR6I1Z2_9SPHN</name>
<dbReference type="PRINTS" id="PR00359">
    <property type="entry name" value="BP450"/>
</dbReference>
<organism evidence="2 3">
    <name type="scientific">Erythrobacter ramosus</name>
    <dbReference type="NCBI Taxonomy" id="35811"/>
    <lineage>
        <taxon>Bacteria</taxon>
        <taxon>Pseudomonadati</taxon>
        <taxon>Pseudomonadota</taxon>
        <taxon>Alphaproteobacteria</taxon>
        <taxon>Sphingomonadales</taxon>
        <taxon>Erythrobacteraceae</taxon>
        <taxon>Erythrobacter/Porphyrobacter group</taxon>
        <taxon>Erythrobacter</taxon>
    </lineage>
</organism>
<dbReference type="SUPFAM" id="SSF48264">
    <property type="entry name" value="Cytochrome P450"/>
    <property type="match status" value="1"/>
</dbReference>
<dbReference type="PANTHER" id="PTHR46696:SF6">
    <property type="entry name" value="P450, PUTATIVE (EUROFUNG)-RELATED"/>
    <property type="match status" value="1"/>
</dbReference>
<dbReference type="Pfam" id="PF00067">
    <property type="entry name" value="p450"/>
    <property type="match status" value="1"/>
</dbReference>
<dbReference type="CDD" id="cd11035">
    <property type="entry name" value="P450cam-like"/>
    <property type="match status" value="1"/>
</dbReference>
<dbReference type="InterPro" id="IPR001128">
    <property type="entry name" value="Cyt_P450"/>
</dbReference>
<gene>
    <name evidence="2" type="ORF">FHS52_002934</name>
</gene>
<evidence type="ECO:0000256" key="1">
    <source>
        <dbReference type="ARBA" id="ARBA00010617"/>
    </source>
</evidence>